<evidence type="ECO:0000313" key="10">
    <source>
        <dbReference type="EMBL" id="KAJ7773970.1"/>
    </source>
</evidence>
<feature type="signal peptide" evidence="8">
    <location>
        <begin position="1"/>
        <end position="20"/>
    </location>
</feature>
<dbReference type="GO" id="GO:0005886">
    <property type="term" value="C:plasma membrane"/>
    <property type="evidence" value="ECO:0007669"/>
    <property type="project" value="TreeGrafter"/>
</dbReference>
<dbReference type="PANTHER" id="PTHR24269:SF16">
    <property type="entry name" value="PROTEIN SLG1"/>
    <property type="match status" value="1"/>
</dbReference>
<dbReference type="InterPro" id="IPR002889">
    <property type="entry name" value="WSC_carb-bd"/>
</dbReference>
<keyword evidence="11" id="KW-1185">Reference proteome</keyword>
<evidence type="ECO:0000256" key="6">
    <source>
        <dbReference type="ARBA" id="ARBA00023180"/>
    </source>
</evidence>
<evidence type="ECO:0000256" key="7">
    <source>
        <dbReference type="SAM" id="MobiDB-lite"/>
    </source>
</evidence>
<feature type="domain" description="WSC" evidence="9">
    <location>
        <begin position="248"/>
        <end position="341"/>
    </location>
</feature>
<proteinExistence type="predicted"/>
<evidence type="ECO:0000256" key="3">
    <source>
        <dbReference type="ARBA" id="ARBA00022729"/>
    </source>
</evidence>
<dbReference type="Pfam" id="PF01822">
    <property type="entry name" value="WSC"/>
    <property type="match status" value="2"/>
</dbReference>
<protein>
    <recommendedName>
        <fullName evidence="9">WSC domain-containing protein</fullName>
    </recommendedName>
</protein>
<feature type="chain" id="PRO_5042217139" description="WSC domain-containing protein" evidence="8">
    <location>
        <begin position="21"/>
        <end position="341"/>
    </location>
</feature>
<evidence type="ECO:0000256" key="5">
    <source>
        <dbReference type="ARBA" id="ARBA00023136"/>
    </source>
</evidence>
<keyword evidence="3 8" id="KW-0732">Signal</keyword>
<dbReference type="PROSITE" id="PS51212">
    <property type="entry name" value="WSC"/>
    <property type="match status" value="2"/>
</dbReference>
<dbReference type="PANTHER" id="PTHR24269">
    <property type="entry name" value="KREMEN PROTEIN"/>
    <property type="match status" value="1"/>
</dbReference>
<dbReference type="Proteomes" id="UP001215598">
    <property type="component" value="Unassembled WGS sequence"/>
</dbReference>
<evidence type="ECO:0000256" key="1">
    <source>
        <dbReference type="ARBA" id="ARBA00004167"/>
    </source>
</evidence>
<evidence type="ECO:0000256" key="8">
    <source>
        <dbReference type="SAM" id="SignalP"/>
    </source>
</evidence>
<comment type="caution">
    <text evidence="10">The sequence shown here is derived from an EMBL/GenBank/DDBJ whole genome shotgun (WGS) entry which is preliminary data.</text>
</comment>
<reference evidence="10" key="1">
    <citation type="submission" date="2023-03" db="EMBL/GenBank/DDBJ databases">
        <title>Massive genome expansion in bonnet fungi (Mycena s.s.) driven by repeated elements and novel gene families across ecological guilds.</title>
        <authorList>
            <consortium name="Lawrence Berkeley National Laboratory"/>
            <person name="Harder C.B."/>
            <person name="Miyauchi S."/>
            <person name="Viragh M."/>
            <person name="Kuo A."/>
            <person name="Thoen E."/>
            <person name="Andreopoulos B."/>
            <person name="Lu D."/>
            <person name="Skrede I."/>
            <person name="Drula E."/>
            <person name="Henrissat B."/>
            <person name="Morin E."/>
            <person name="Kohler A."/>
            <person name="Barry K."/>
            <person name="LaButti K."/>
            <person name="Morin E."/>
            <person name="Salamov A."/>
            <person name="Lipzen A."/>
            <person name="Mereny Z."/>
            <person name="Hegedus B."/>
            <person name="Baldrian P."/>
            <person name="Stursova M."/>
            <person name="Weitz H."/>
            <person name="Taylor A."/>
            <person name="Grigoriev I.V."/>
            <person name="Nagy L.G."/>
            <person name="Martin F."/>
            <person name="Kauserud H."/>
        </authorList>
    </citation>
    <scope>NUCLEOTIDE SEQUENCE</scope>
    <source>
        <strain evidence="10">CBHHK182m</strain>
    </source>
</reference>
<dbReference type="SMART" id="SM00321">
    <property type="entry name" value="WSC"/>
    <property type="match status" value="2"/>
</dbReference>
<keyword evidence="4" id="KW-1133">Transmembrane helix</keyword>
<keyword evidence="6" id="KW-0325">Glycoprotein</keyword>
<name>A0AAD7K1U2_9AGAR</name>
<evidence type="ECO:0000256" key="4">
    <source>
        <dbReference type="ARBA" id="ARBA00022989"/>
    </source>
</evidence>
<keyword evidence="5" id="KW-0472">Membrane</keyword>
<keyword evidence="2" id="KW-0812">Transmembrane</keyword>
<dbReference type="AlphaFoldDB" id="A0AAD7K1U2"/>
<comment type="subcellular location">
    <subcellularLocation>
        <location evidence="1">Membrane</location>
        <topology evidence="1">Single-pass membrane protein</topology>
    </subcellularLocation>
</comment>
<evidence type="ECO:0000259" key="9">
    <source>
        <dbReference type="PROSITE" id="PS51212"/>
    </source>
</evidence>
<evidence type="ECO:0000313" key="11">
    <source>
        <dbReference type="Proteomes" id="UP001215598"/>
    </source>
</evidence>
<dbReference type="InterPro" id="IPR051836">
    <property type="entry name" value="Kremen_rcpt"/>
</dbReference>
<feature type="domain" description="WSC" evidence="9">
    <location>
        <begin position="150"/>
        <end position="241"/>
    </location>
</feature>
<feature type="region of interest" description="Disordered" evidence="7">
    <location>
        <begin position="88"/>
        <end position="110"/>
    </location>
</feature>
<dbReference type="EMBL" id="JARKIB010000012">
    <property type="protein sequence ID" value="KAJ7773970.1"/>
    <property type="molecule type" value="Genomic_DNA"/>
</dbReference>
<gene>
    <name evidence="10" type="ORF">B0H16DRAFT_115478</name>
</gene>
<organism evidence="10 11">
    <name type="scientific">Mycena metata</name>
    <dbReference type="NCBI Taxonomy" id="1033252"/>
    <lineage>
        <taxon>Eukaryota</taxon>
        <taxon>Fungi</taxon>
        <taxon>Dikarya</taxon>
        <taxon>Basidiomycota</taxon>
        <taxon>Agaricomycotina</taxon>
        <taxon>Agaricomycetes</taxon>
        <taxon>Agaricomycetidae</taxon>
        <taxon>Agaricales</taxon>
        <taxon>Marasmiineae</taxon>
        <taxon>Mycenaceae</taxon>
        <taxon>Mycena</taxon>
    </lineage>
</organism>
<accession>A0AAD7K1U2</accession>
<sequence length="341" mass="34894">MTPLYLNALFSLLVARVAFSAAPHVQRQVYTTTTNTSVYTTTNTSNYTAPTGPCNGSSTETDTVTYTETTTVTDTETASVPYTEATTVTDTETASVTETATDSVTTTETTTATETDSVIVTESITTTITATSTAPAQTTSACATPTPVTSWTYLGCYTDAIGARTLSAVQMPDSTHNSVASCQAACFKAGYAYAGLEDAVQCFCDSAIKSGVGLGGTCNSACSGGVGTCGGIDAIDIYEAVTAPCATPWTFRGCYPDTIATRTLTTVQLYDIARNSVATCQTSCLNAGFAYAGVEDANQCFCASSIRAGVSPESLTNCQSACSGGVGACGGVDAIAIYQAT</sequence>
<evidence type="ECO:0000256" key="2">
    <source>
        <dbReference type="ARBA" id="ARBA00022692"/>
    </source>
</evidence>